<gene>
    <name evidence="1" type="ORF">AA309_19185</name>
</gene>
<keyword evidence="2" id="KW-1185">Reference proteome</keyword>
<accession>A0A0H1R8M4</accession>
<sequence>MPHTTAMRRLGIHGEAETRRLQRKWKVQGEAYLGAARERRQEMADAPSVFTQIVEAVTTVRDAWAPIPSVIAQLQSAFNGPDMRQKFEQLRASQKVRLFKQYASMLRVQRLNGFRRW</sequence>
<organism evidence="1 2">
    <name type="scientific">Microvirga vignae</name>
    <dbReference type="NCBI Taxonomy" id="1225564"/>
    <lineage>
        <taxon>Bacteria</taxon>
        <taxon>Pseudomonadati</taxon>
        <taxon>Pseudomonadota</taxon>
        <taxon>Alphaproteobacteria</taxon>
        <taxon>Hyphomicrobiales</taxon>
        <taxon>Methylobacteriaceae</taxon>
        <taxon>Microvirga</taxon>
    </lineage>
</organism>
<dbReference type="PATRIC" id="fig|1225564.3.peg.5128"/>
<evidence type="ECO:0000313" key="2">
    <source>
        <dbReference type="Proteomes" id="UP000035489"/>
    </source>
</evidence>
<evidence type="ECO:0000313" key="1">
    <source>
        <dbReference type="EMBL" id="KLK91528.1"/>
    </source>
</evidence>
<proteinExistence type="predicted"/>
<dbReference type="Proteomes" id="UP000035489">
    <property type="component" value="Unassembled WGS sequence"/>
</dbReference>
<dbReference type="EMBL" id="LCYG01000053">
    <property type="protein sequence ID" value="KLK91528.1"/>
    <property type="molecule type" value="Genomic_DNA"/>
</dbReference>
<protein>
    <submittedName>
        <fullName evidence="1">Uncharacterized protein</fullName>
    </submittedName>
</protein>
<comment type="caution">
    <text evidence="1">The sequence shown here is derived from an EMBL/GenBank/DDBJ whole genome shotgun (WGS) entry which is preliminary data.</text>
</comment>
<dbReference type="AlphaFoldDB" id="A0A0H1R8M4"/>
<name>A0A0H1R8M4_9HYPH</name>
<reference evidence="1 2" key="1">
    <citation type="submission" date="2015-05" db="EMBL/GenBank/DDBJ databases">
        <title>Draft genome sequence of Microvirga vignae strain BR3299, a novel nitrogen fixing bacteria isolated from Brazil semi-aired region.</title>
        <authorList>
            <person name="Zilli J.E."/>
            <person name="Passos S.R."/>
            <person name="Leite J."/>
            <person name="Baldani J.I."/>
            <person name="Xavier G.R."/>
            <person name="Rumjaneck N.G."/>
            <person name="Simoes-Araujo J.L."/>
        </authorList>
    </citation>
    <scope>NUCLEOTIDE SEQUENCE [LARGE SCALE GENOMIC DNA]</scope>
    <source>
        <strain evidence="1 2">BR3299</strain>
    </source>
</reference>